<dbReference type="Gene3D" id="1.20.58.2240">
    <property type="match status" value="1"/>
</dbReference>
<evidence type="ECO:0000259" key="1">
    <source>
        <dbReference type="Pfam" id="PF02782"/>
    </source>
</evidence>
<feature type="non-terminal residue" evidence="2">
    <location>
        <position position="68"/>
    </location>
</feature>
<accession>A0A1Y3BJ10</accession>
<keyword evidence="3" id="KW-1185">Reference proteome</keyword>
<dbReference type="Proteomes" id="UP000194236">
    <property type="component" value="Unassembled WGS sequence"/>
</dbReference>
<dbReference type="Gene3D" id="3.30.420.40">
    <property type="match status" value="1"/>
</dbReference>
<dbReference type="AlphaFoldDB" id="A0A1Y3BJ10"/>
<evidence type="ECO:0000313" key="2">
    <source>
        <dbReference type="EMBL" id="OTF79145.1"/>
    </source>
</evidence>
<dbReference type="Pfam" id="PF02782">
    <property type="entry name" value="FGGY_C"/>
    <property type="match status" value="1"/>
</dbReference>
<proteinExistence type="predicted"/>
<evidence type="ECO:0000313" key="3">
    <source>
        <dbReference type="Proteomes" id="UP000194236"/>
    </source>
</evidence>
<protein>
    <recommendedName>
        <fullName evidence="1">Carbohydrate kinase FGGY C-terminal domain-containing protein</fullName>
    </recommendedName>
</protein>
<gene>
    <name evidence="2" type="ORF">BLA29_010465</name>
</gene>
<dbReference type="InterPro" id="IPR018485">
    <property type="entry name" value="FGGY_C"/>
</dbReference>
<feature type="domain" description="Carbohydrate kinase FGGY C-terminal" evidence="1">
    <location>
        <begin position="2"/>
        <end position="45"/>
    </location>
</feature>
<dbReference type="GO" id="GO:0005975">
    <property type="term" value="P:carbohydrate metabolic process"/>
    <property type="evidence" value="ECO:0007669"/>
    <property type="project" value="InterPro"/>
</dbReference>
<dbReference type="OrthoDB" id="203824at2759"/>
<organism evidence="2 3">
    <name type="scientific">Euroglyphus maynei</name>
    <name type="common">Mayne's house dust mite</name>
    <dbReference type="NCBI Taxonomy" id="6958"/>
    <lineage>
        <taxon>Eukaryota</taxon>
        <taxon>Metazoa</taxon>
        <taxon>Ecdysozoa</taxon>
        <taxon>Arthropoda</taxon>
        <taxon>Chelicerata</taxon>
        <taxon>Arachnida</taxon>
        <taxon>Acari</taxon>
        <taxon>Acariformes</taxon>
        <taxon>Sarcoptiformes</taxon>
        <taxon>Astigmata</taxon>
        <taxon>Psoroptidia</taxon>
        <taxon>Analgoidea</taxon>
        <taxon>Pyroglyphidae</taxon>
        <taxon>Pyroglyphinae</taxon>
        <taxon>Euroglyphus</taxon>
    </lineage>
</organism>
<comment type="caution">
    <text evidence="2">The sequence shown here is derived from an EMBL/GenBank/DDBJ whole genome shotgun (WGS) entry which is preliminary data.</text>
</comment>
<dbReference type="GO" id="GO:0016301">
    <property type="term" value="F:kinase activity"/>
    <property type="evidence" value="ECO:0007669"/>
    <property type="project" value="InterPro"/>
</dbReference>
<name>A0A1Y3BJ10_EURMA</name>
<sequence>MTKGVWGPYRDAIIPGYYLREAGQSASGALVEHIIRQQKSSDGKDFKEIIKKLNQELRARNFIHQSSL</sequence>
<reference evidence="2 3" key="1">
    <citation type="submission" date="2017-03" db="EMBL/GenBank/DDBJ databases">
        <title>Genome Survey of Euroglyphus maynei.</title>
        <authorList>
            <person name="Arlian L.G."/>
            <person name="Morgan M.S."/>
            <person name="Rider S.D."/>
        </authorList>
    </citation>
    <scope>NUCLEOTIDE SEQUENCE [LARGE SCALE GENOMIC DNA]</scope>
    <source>
        <strain evidence="2">Arlian Lab</strain>
        <tissue evidence="2">Whole body</tissue>
    </source>
</reference>
<dbReference type="EMBL" id="MUJZ01024664">
    <property type="protein sequence ID" value="OTF79145.1"/>
    <property type="molecule type" value="Genomic_DNA"/>
</dbReference>